<evidence type="ECO:0000313" key="6">
    <source>
        <dbReference type="EMBL" id="MET4577640.1"/>
    </source>
</evidence>
<reference evidence="6 7" key="1">
    <citation type="submission" date="2024-06" db="EMBL/GenBank/DDBJ databases">
        <title>Sorghum-associated microbial communities from plants grown in Nebraska, USA.</title>
        <authorList>
            <person name="Schachtman D."/>
        </authorList>
    </citation>
    <scope>NUCLEOTIDE SEQUENCE [LARGE SCALE GENOMIC DNA]</scope>
    <source>
        <strain evidence="6 7">2709</strain>
    </source>
</reference>
<evidence type="ECO:0000256" key="2">
    <source>
        <dbReference type="ARBA" id="ARBA00023015"/>
    </source>
</evidence>
<dbReference type="EMBL" id="JBEPSH010000005">
    <property type="protein sequence ID" value="MET4577640.1"/>
    <property type="molecule type" value="Genomic_DNA"/>
</dbReference>
<dbReference type="InterPro" id="IPR050950">
    <property type="entry name" value="HTH-type_LysR_regulators"/>
</dbReference>
<keyword evidence="4" id="KW-0804">Transcription</keyword>
<dbReference type="Gene3D" id="3.40.190.290">
    <property type="match status" value="1"/>
</dbReference>
<dbReference type="SUPFAM" id="SSF53850">
    <property type="entry name" value="Periplasmic binding protein-like II"/>
    <property type="match status" value="1"/>
</dbReference>
<dbReference type="SUPFAM" id="SSF46785">
    <property type="entry name" value="Winged helix' DNA-binding domain"/>
    <property type="match status" value="1"/>
</dbReference>
<gene>
    <name evidence="6" type="ORF">ABIE13_002751</name>
</gene>
<dbReference type="Pfam" id="PF03466">
    <property type="entry name" value="LysR_substrate"/>
    <property type="match status" value="1"/>
</dbReference>
<evidence type="ECO:0000313" key="7">
    <source>
        <dbReference type="Proteomes" id="UP001549320"/>
    </source>
</evidence>
<evidence type="ECO:0000256" key="3">
    <source>
        <dbReference type="ARBA" id="ARBA00023125"/>
    </source>
</evidence>
<dbReference type="RefSeq" id="WP_354444188.1">
    <property type="nucleotide sequence ID" value="NZ_JBEPSH010000005.1"/>
</dbReference>
<dbReference type="Gene3D" id="1.10.10.10">
    <property type="entry name" value="Winged helix-like DNA-binding domain superfamily/Winged helix DNA-binding domain"/>
    <property type="match status" value="1"/>
</dbReference>
<dbReference type="InterPro" id="IPR005119">
    <property type="entry name" value="LysR_subst-bd"/>
</dbReference>
<evidence type="ECO:0000256" key="1">
    <source>
        <dbReference type="ARBA" id="ARBA00009437"/>
    </source>
</evidence>
<proteinExistence type="inferred from homology"/>
<dbReference type="InterPro" id="IPR036388">
    <property type="entry name" value="WH-like_DNA-bd_sf"/>
</dbReference>
<keyword evidence="2" id="KW-0805">Transcription regulation</keyword>
<dbReference type="Proteomes" id="UP001549320">
    <property type="component" value="Unassembled WGS sequence"/>
</dbReference>
<dbReference type="PANTHER" id="PTHR30419">
    <property type="entry name" value="HTH-TYPE TRANSCRIPTIONAL REGULATOR YBHD"/>
    <property type="match status" value="1"/>
</dbReference>
<accession>A0ABV2Q9D2</accession>
<keyword evidence="3 6" id="KW-0238">DNA-binding</keyword>
<organism evidence="6 7">
    <name type="scientific">Ottowia thiooxydans</name>
    <dbReference type="NCBI Taxonomy" id="219182"/>
    <lineage>
        <taxon>Bacteria</taxon>
        <taxon>Pseudomonadati</taxon>
        <taxon>Pseudomonadota</taxon>
        <taxon>Betaproteobacteria</taxon>
        <taxon>Burkholderiales</taxon>
        <taxon>Comamonadaceae</taxon>
        <taxon>Ottowia</taxon>
    </lineage>
</organism>
<dbReference type="GO" id="GO:0003677">
    <property type="term" value="F:DNA binding"/>
    <property type="evidence" value="ECO:0007669"/>
    <property type="project" value="UniProtKB-KW"/>
</dbReference>
<name>A0ABV2Q9D2_9BURK</name>
<keyword evidence="7" id="KW-1185">Reference proteome</keyword>
<comment type="similarity">
    <text evidence="1">Belongs to the LysR transcriptional regulatory family.</text>
</comment>
<dbReference type="PROSITE" id="PS50931">
    <property type="entry name" value="HTH_LYSR"/>
    <property type="match status" value="1"/>
</dbReference>
<dbReference type="Pfam" id="PF00126">
    <property type="entry name" value="HTH_1"/>
    <property type="match status" value="1"/>
</dbReference>
<comment type="caution">
    <text evidence="6">The sequence shown here is derived from an EMBL/GenBank/DDBJ whole genome shotgun (WGS) entry which is preliminary data.</text>
</comment>
<evidence type="ECO:0000259" key="5">
    <source>
        <dbReference type="PROSITE" id="PS50931"/>
    </source>
</evidence>
<feature type="domain" description="HTH lysR-type" evidence="5">
    <location>
        <begin position="3"/>
        <end position="60"/>
    </location>
</feature>
<protein>
    <submittedName>
        <fullName evidence="6">DNA-binding transcriptional LysR family regulator</fullName>
    </submittedName>
</protein>
<sequence length="300" mass="32944">MSDDLRSLRLFVAVAEHGSISRGAEHCHLALAAASKRMAEMEARARLPLLIRHARGVVLTPAGHALLAHARMVLLALDRMNAELDDFHHGVTGVVRIAANASAIAQFLPAQIGSFLRQHPGLKIDLQEHASTEVAKIVSSSLADIGVLESQTQVENLQCLPYREDELAVVVGLEHPLAQRRHLDVTELLRHEHIVVREGTALYRLLHTNATQLGLSLKVRMQVGSFDIVCRMVEESVGIGLLPRAAIAPQLATMRLRCLQLDAPWVHRKHLLCVRQVEGLTVAARAVLDFLGTPETLPQH</sequence>
<dbReference type="InterPro" id="IPR036390">
    <property type="entry name" value="WH_DNA-bd_sf"/>
</dbReference>
<evidence type="ECO:0000256" key="4">
    <source>
        <dbReference type="ARBA" id="ARBA00023163"/>
    </source>
</evidence>
<dbReference type="PANTHER" id="PTHR30419:SF2">
    <property type="entry name" value="LYSR FAMILY TRANSCRIPTIONAL REGULATOR"/>
    <property type="match status" value="1"/>
</dbReference>
<dbReference type="InterPro" id="IPR000847">
    <property type="entry name" value="LysR_HTH_N"/>
</dbReference>